<name>A0ABS5ABQ8_9PSEU</name>
<feature type="domain" description="4Fe-4S Wbl-type" evidence="2">
    <location>
        <begin position="35"/>
        <end position="98"/>
    </location>
</feature>
<accession>A0ABS5ABQ8</accession>
<comment type="caution">
    <text evidence="3">The sequence shown here is derived from an EMBL/GenBank/DDBJ whole genome shotgun (WGS) entry which is preliminary data.</text>
</comment>
<evidence type="ECO:0000259" key="2">
    <source>
        <dbReference type="PROSITE" id="PS51674"/>
    </source>
</evidence>
<protein>
    <recommendedName>
        <fullName evidence="2">4Fe-4S Wbl-type domain-containing protein</fullName>
    </recommendedName>
</protein>
<dbReference type="Proteomes" id="UP001519363">
    <property type="component" value="Unassembled WGS sequence"/>
</dbReference>
<proteinExistence type="predicted"/>
<dbReference type="EMBL" id="JAGIOO010000001">
    <property type="protein sequence ID" value="MBP2474013.1"/>
    <property type="molecule type" value="Genomic_DNA"/>
</dbReference>
<dbReference type="RefSeq" id="WP_143343108.1">
    <property type="nucleotide sequence ID" value="NZ_JAGIOO010000001.1"/>
</dbReference>
<keyword evidence="4" id="KW-1185">Reference proteome</keyword>
<sequence>MSNPTDHPGYQGHRLLLMALFGPSMRRPEWQAEAACADEDPATFFTRNTTMAALAVCAGCPVRQECRAEQLEWEGRYSTARRYPDGVAGGMTPIHRREHHEATRSGTEAA</sequence>
<dbReference type="Pfam" id="PF02467">
    <property type="entry name" value="Whib"/>
    <property type="match status" value="1"/>
</dbReference>
<gene>
    <name evidence="3" type="ORF">JOF53_002885</name>
</gene>
<organism evidence="3 4">
    <name type="scientific">Crossiella equi</name>
    <dbReference type="NCBI Taxonomy" id="130796"/>
    <lineage>
        <taxon>Bacteria</taxon>
        <taxon>Bacillati</taxon>
        <taxon>Actinomycetota</taxon>
        <taxon>Actinomycetes</taxon>
        <taxon>Pseudonocardiales</taxon>
        <taxon>Pseudonocardiaceae</taxon>
        <taxon>Crossiella</taxon>
    </lineage>
</organism>
<evidence type="ECO:0000256" key="1">
    <source>
        <dbReference type="SAM" id="MobiDB-lite"/>
    </source>
</evidence>
<evidence type="ECO:0000313" key="3">
    <source>
        <dbReference type="EMBL" id="MBP2474013.1"/>
    </source>
</evidence>
<feature type="region of interest" description="Disordered" evidence="1">
    <location>
        <begin position="82"/>
        <end position="110"/>
    </location>
</feature>
<dbReference type="InterPro" id="IPR034768">
    <property type="entry name" value="4FE4S_WBL"/>
</dbReference>
<evidence type="ECO:0000313" key="4">
    <source>
        <dbReference type="Proteomes" id="UP001519363"/>
    </source>
</evidence>
<dbReference type="PROSITE" id="PS51674">
    <property type="entry name" value="4FE4S_WBL"/>
    <property type="match status" value="1"/>
</dbReference>
<reference evidence="3 4" key="1">
    <citation type="submission" date="2021-03" db="EMBL/GenBank/DDBJ databases">
        <title>Sequencing the genomes of 1000 actinobacteria strains.</title>
        <authorList>
            <person name="Klenk H.-P."/>
        </authorList>
    </citation>
    <scope>NUCLEOTIDE SEQUENCE [LARGE SCALE GENOMIC DNA]</scope>
    <source>
        <strain evidence="3 4">DSM 44580</strain>
    </source>
</reference>